<accession>A0A517ZN84</accession>
<organism evidence="13 14">
    <name type="scientific">Symmachiella dynata</name>
    <dbReference type="NCBI Taxonomy" id="2527995"/>
    <lineage>
        <taxon>Bacteria</taxon>
        <taxon>Pseudomonadati</taxon>
        <taxon>Planctomycetota</taxon>
        <taxon>Planctomycetia</taxon>
        <taxon>Planctomycetales</taxon>
        <taxon>Planctomycetaceae</taxon>
        <taxon>Symmachiella</taxon>
    </lineage>
</organism>
<evidence type="ECO:0000256" key="5">
    <source>
        <dbReference type="ARBA" id="ARBA00022840"/>
    </source>
</evidence>
<comment type="catalytic activity">
    <reaction evidence="7">
        <text>Couples ATP hydrolysis with the unwinding of duplex DNA by translocating in the 3'-5' direction.</text>
        <dbReference type="EC" id="5.6.2.4"/>
    </reaction>
</comment>
<evidence type="ECO:0000256" key="8">
    <source>
        <dbReference type="ARBA" id="ARBA00034808"/>
    </source>
</evidence>
<dbReference type="GO" id="GO:0016887">
    <property type="term" value="F:ATP hydrolysis activity"/>
    <property type="evidence" value="ECO:0007669"/>
    <property type="project" value="RHEA"/>
</dbReference>
<dbReference type="Proteomes" id="UP000319383">
    <property type="component" value="Chromosome"/>
</dbReference>
<sequence length="691" mass="78463">MEPTPVIDEILSTLNEQQRSAAVHGRDPLLIVAGAGTGKTTTLAHRVAHLIADGVNPARILLLTFTRRAAGEMVRRVDGILRQLNHLSEKRGARVGKYSGKQLWGGTFHAVAARLLRMHGRSIGLEPEFTVHDRSDSEDLINVLRTELDLASAETRFPRKSTCIDIYSRCVNSRRSLQDVLTNSFPWCVQYADDLRRLFAAFVDRKEHNAVLDYDDLLLFWHGLLSDPAAGTAIRSRFDCVLVDEYQDTNLLQAEILQLLRPDGQGVTVVGDDAQSIYSFRAATVRNILDFPETYANTRVIPLEQNYRSTQPILDVTNEVIGQAQQRHEKKLWSEQTQGEPPVLVHCQDEDEQTEFVISEILAHREKGVDLRKQAVLFRASQHSMTLELELARRNIPFHKYGGLKFVETAHVKDLMAYMRLAENPRDFVSGVRVLLLLPGIGPKRTRDLMLLLNDAGGDFRVWEEFDPPAAAKDYWAKFVELMRNLNGPKLQDLPHQVHCVFEFYGDLLQRKYDHADARLRDLEQLEQLANRFPDRATFLTEITLDPPASTQDLAGPPTLDDDYLVLSTIHSAKGLEWDAVYVLHAADGKIPSDMATKNEAEIEEELRLFYVALTRAKNSLYVCFPLNDYMPGRGFGRHSMSQLTRFLPKGIRKRFHERTGIAAPAADEQVEMQPHITSEMIRRQSRSMWS</sequence>
<evidence type="ECO:0000256" key="10">
    <source>
        <dbReference type="PROSITE-ProRule" id="PRU00560"/>
    </source>
</evidence>
<evidence type="ECO:0000256" key="2">
    <source>
        <dbReference type="ARBA" id="ARBA00022741"/>
    </source>
</evidence>
<dbReference type="EMBL" id="CP036276">
    <property type="protein sequence ID" value="QDU43934.1"/>
    <property type="molecule type" value="Genomic_DNA"/>
</dbReference>
<dbReference type="PANTHER" id="PTHR11070:SF3">
    <property type="entry name" value="DNA 3'-5' HELICASE"/>
    <property type="match status" value="1"/>
</dbReference>
<dbReference type="InterPro" id="IPR027417">
    <property type="entry name" value="P-loop_NTPase"/>
</dbReference>
<comment type="similarity">
    <text evidence="1">Belongs to the helicase family. UvrD subfamily.</text>
</comment>
<evidence type="ECO:0000256" key="6">
    <source>
        <dbReference type="ARBA" id="ARBA00023235"/>
    </source>
</evidence>
<evidence type="ECO:0000256" key="1">
    <source>
        <dbReference type="ARBA" id="ARBA00009922"/>
    </source>
</evidence>
<dbReference type="AlphaFoldDB" id="A0A517ZN84"/>
<feature type="domain" description="UvrD-like helicase C-terminal" evidence="12">
    <location>
        <begin position="311"/>
        <end position="575"/>
    </location>
</feature>
<dbReference type="RefSeq" id="WP_145376208.1">
    <property type="nucleotide sequence ID" value="NZ_CP036276.1"/>
</dbReference>
<dbReference type="InterPro" id="IPR014017">
    <property type="entry name" value="DNA_helicase_UvrD-like_C"/>
</dbReference>
<dbReference type="EC" id="5.6.2.4" evidence="8"/>
<dbReference type="Pfam" id="PF00580">
    <property type="entry name" value="UvrD-helicase"/>
    <property type="match status" value="1"/>
</dbReference>
<dbReference type="InterPro" id="IPR014016">
    <property type="entry name" value="UvrD-like_ATP-bd"/>
</dbReference>
<keyword evidence="14" id="KW-1185">Reference proteome</keyword>
<evidence type="ECO:0000256" key="4">
    <source>
        <dbReference type="ARBA" id="ARBA00022806"/>
    </source>
</evidence>
<dbReference type="Gene3D" id="1.10.10.160">
    <property type="match status" value="1"/>
</dbReference>
<evidence type="ECO:0000256" key="9">
    <source>
        <dbReference type="ARBA" id="ARBA00048988"/>
    </source>
</evidence>
<dbReference type="CDD" id="cd17932">
    <property type="entry name" value="DEXQc_UvrD"/>
    <property type="match status" value="1"/>
</dbReference>
<evidence type="ECO:0000256" key="7">
    <source>
        <dbReference type="ARBA" id="ARBA00034617"/>
    </source>
</evidence>
<keyword evidence="2 10" id="KW-0547">Nucleotide-binding</keyword>
<dbReference type="GO" id="GO:0005829">
    <property type="term" value="C:cytosol"/>
    <property type="evidence" value="ECO:0007669"/>
    <property type="project" value="TreeGrafter"/>
</dbReference>
<keyword evidence="3 10" id="KW-0378">Hydrolase</keyword>
<evidence type="ECO:0000313" key="13">
    <source>
        <dbReference type="EMBL" id="QDU43934.1"/>
    </source>
</evidence>
<comment type="catalytic activity">
    <reaction evidence="9">
        <text>ATP + H2O = ADP + phosphate + H(+)</text>
        <dbReference type="Rhea" id="RHEA:13065"/>
        <dbReference type="ChEBI" id="CHEBI:15377"/>
        <dbReference type="ChEBI" id="CHEBI:15378"/>
        <dbReference type="ChEBI" id="CHEBI:30616"/>
        <dbReference type="ChEBI" id="CHEBI:43474"/>
        <dbReference type="ChEBI" id="CHEBI:456216"/>
        <dbReference type="EC" id="5.6.2.4"/>
    </reaction>
</comment>
<dbReference type="InterPro" id="IPR013986">
    <property type="entry name" value="DExx_box_DNA_helicase_dom_sf"/>
</dbReference>
<dbReference type="PANTHER" id="PTHR11070">
    <property type="entry name" value="UVRD / RECB / PCRA DNA HELICASE FAMILY MEMBER"/>
    <property type="match status" value="1"/>
</dbReference>
<proteinExistence type="inferred from homology"/>
<gene>
    <name evidence="13" type="primary">uvrD1</name>
    <name evidence="13" type="ORF">Mal52_24120</name>
</gene>
<evidence type="ECO:0000256" key="3">
    <source>
        <dbReference type="ARBA" id="ARBA00022801"/>
    </source>
</evidence>
<dbReference type="PROSITE" id="PS51217">
    <property type="entry name" value="UVRD_HELICASE_CTER"/>
    <property type="match status" value="1"/>
</dbReference>
<evidence type="ECO:0000259" key="12">
    <source>
        <dbReference type="PROSITE" id="PS51217"/>
    </source>
</evidence>
<dbReference type="GO" id="GO:0000725">
    <property type="term" value="P:recombinational repair"/>
    <property type="evidence" value="ECO:0007669"/>
    <property type="project" value="TreeGrafter"/>
</dbReference>
<feature type="binding site" evidence="10">
    <location>
        <begin position="33"/>
        <end position="40"/>
    </location>
    <ligand>
        <name>ATP</name>
        <dbReference type="ChEBI" id="CHEBI:30616"/>
    </ligand>
</feature>
<name>A0A517ZN84_9PLAN</name>
<evidence type="ECO:0000313" key="14">
    <source>
        <dbReference type="Proteomes" id="UP000319383"/>
    </source>
</evidence>
<dbReference type="Pfam" id="PF13361">
    <property type="entry name" value="UvrD_C"/>
    <property type="match status" value="1"/>
</dbReference>
<protein>
    <recommendedName>
        <fullName evidence="8">DNA 3'-5' helicase</fullName>
        <ecNumber evidence="8">5.6.2.4</ecNumber>
    </recommendedName>
</protein>
<keyword evidence="4 10" id="KW-0347">Helicase</keyword>
<dbReference type="PROSITE" id="PS51198">
    <property type="entry name" value="UVRD_HELICASE_ATP_BIND"/>
    <property type="match status" value="1"/>
</dbReference>
<dbReference type="SUPFAM" id="SSF52540">
    <property type="entry name" value="P-loop containing nucleoside triphosphate hydrolases"/>
    <property type="match status" value="1"/>
</dbReference>
<keyword evidence="5 10" id="KW-0067">ATP-binding</keyword>
<reference evidence="13 14" key="1">
    <citation type="submission" date="2019-02" db="EMBL/GenBank/DDBJ databases">
        <title>Deep-cultivation of Planctomycetes and their phenomic and genomic characterization uncovers novel biology.</title>
        <authorList>
            <person name="Wiegand S."/>
            <person name="Jogler M."/>
            <person name="Boedeker C."/>
            <person name="Pinto D."/>
            <person name="Vollmers J."/>
            <person name="Rivas-Marin E."/>
            <person name="Kohn T."/>
            <person name="Peeters S.H."/>
            <person name="Heuer A."/>
            <person name="Rast P."/>
            <person name="Oberbeckmann S."/>
            <person name="Bunk B."/>
            <person name="Jeske O."/>
            <person name="Meyerdierks A."/>
            <person name="Storesund J.E."/>
            <person name="Kallscheuer N."/>
            <person name="Luecker S."/>
            <person name="Lage O.M."/>
            <person name="Pohl T."/>
            <person name="Merkel B.J."/>
            <person name="Hornburger P."/>
            <person name="Mueller R.-W."/>
            <person name="Bruemmer F."/>
            <person name="Labrenz M."/>
            <person name="Spormann A.M."/>
            <person name="Op den Camp H."/>
            <person name="Overmann J."/>
            <person name="Amann R."/>
            <person name="Jetten M.S.M."/>
            <person name="Mascher T."/>
            <person name="Medema M.H."/>
            <person name="Devos D.P."/>
            <person name="Kaster A.-K."/>
            <person name="Ovreas L."/>
            <person name="Rohde M."/>
            <person name="Galperin M.Y."/>
            <person name="Jogler C."/>
        </authorList>
    </citation>
    <scope>NUCLEOTIDE SEQUENCE [LARGE SCALE GENOMIC DNA]</scope>
    <source>
        <strain evidence="13 14">Mal52</strain>
    </source>
</reference>
<dbReference type="Gene3D" id="3.40.50.300">
    <property type="entry name" value="P-loop containing nucleotide triphosphate hydrolases"/>
    <property type="match status" value="2"/>
</dbReference>
<dbReference type="GO" id="GO:0005524">
    <property type="term" value="F:ATP binding"/>
    <property type="evidence" value="ECO:0007669"/>
    <property type="project" value="UniProtKB-UniRule"/>
</dbReference>
<feature type="domain" description="UvrD-like helicase ATP-binding" evidence="11">
    <location>
        <begin position="12"/>
        <end position="310"/>
    </location>
</feature>
<dbReference type="InterPro" id="IPR000212">
    <property type="entry name" value="DNA_helicase_UvrD/REP"/>
</dbReference>
<dbReference type="Gene3D" id="1.10.486.10">
    <property type="entry name" value="PCRA, domain 4"/>
    <property type="match status" value="1"/>
</dbReference>
<dbReference type="GO" id="GO:0003677">
    <property type="term" value="F:DNA binding"/>
    <property type="evidence" value="ECO:0007669"/>
    <property type="project" value="InterPro"/>
</dbReference>
<evidence type="ECO:0000259" key="11">
    <source>
        <dbReference type="PROSITE" id="PS51198"/>
    </source>
</evidence>
<dbReference type="KEGG" id="sdyn:Mal52_24120"/>
<keyword evidence="6" id="KW-0413">Isomerase</keyword>
<dbReference type="GO" id="GO:0043138">
    <property type="term" value="F:3'-5' DNA helicase activity"/>
    <property type="evidence" value="ECO:0007669"/>
    <property type="project" value="UniProtKB-EC"/>
</dbReference>